<dbReference type="PANTHER" id="PTHR30634:SF14">
    <property type="match status" value="1"/>
</dbReference>
<protein>
    <submittedName>
        <fullName evidence="1">Uncharacterized protein</fullName>
    </submittedName>
</protein>
<dbReference type="AlphaFoldDB" id="A0A8J3ZLN7"/>
<evidence type="ECO:0000313" key="1">
    <source>
        <dbReference type="EMBL" id="GIJ66164.1"/>
    </source>
</evidence>
<dbReference type="RefSeq" id="WP_203926154.1">
    <property type="nucleotide sequence ID" value="NZ_BOPH01000016.1"/>
</dbReference>
<dbReference type="Pfam" id="PF18934">
    <property type="entry name" value="DUF5682"/>
    <property type="match status" value="1"/>
</dbReference>
<sequence>MPDTFLLGVRHHGPGSARAVRRALAAVEPDIVLIEGPPEADKLVGWAAHEELKPPVALLAYPQHGDPSTRAAFWPFGDFSPEWQAIRWALDAKVPVQFCDLPAGVRFASHQGPEEEQPDAESEPADDALARRDPIGALATAAGYDDPERWWEDVVEHQIADHTHDPMAPFEAIATAMGVVRQAAPAPPAREKLYEDRREAHMRQVLRTARKTHERIAVVCGAWHVPALTDPLPTAAADARVLKGLQKTRIGMTWVPWTHGRLASWQGYGAGVSSPGWYHHLFTAPDRVIERWLTAVAGVLRTEGLPISSAHIIEAVRLAETLATLRGRPLAGLAEVTEATRAVLCDGDELRVQLVNRKLVVGERLGEIPADMPGVPLAQDLASTQRSLRLPPSALARDLRLDLRRQIDSDRSRLLHRLRLLDVPWGEPMQDRGGKGTFWESWRLEWEPEFAVDVIAASGYGATVSAAATAVVVERAGQAKTLGDVTALVERCLLADLPAALPTVLGALDERMALDTDVAHLMDALPALARTLRYGDVRGTDVGSLRVVTTTMLTRIRVGLPKALTNLDDDATRAMRARLDAVHAAIPLLEASPDEWYDALARVADRDDLPGLLAGRIARLLGDAGRIDREEAARQLAVVLTVGVPPARGAGWIEGFVAGGGLVLVHDEPLLRLVDQWLAGIDDFTTVLPLLRRTFGAFPAPQRRAIGERVRQLGRGGPAPVEAGPHVRGDVVLPTVRALLGVPSDE</sequence>
<keyword evidence="2" id="KW-1185">Reference proteome</keyword>
<accession>A0A8J3ZLN7</accession>
<proteinExistence type="predicted"/>
<dbReference type="Proteomes" id="UP000635606">
    <property type="component" value="Unassembled WGS sequence"/>
</dbReference>
<evidence type="ECO:0000313" key="2">
    <source>
        <dbReference type="Proteomes" id="UP000635606"/>
    </source>
</evidence>
<dbReference type="InterPro" id="IPR043737">
    <property type="entry name" value="DUF5682"/>
</dbReference>
<comment type="caution">
    <text evidence="1">The sequence shown here is derived from an EMBL/GenBank/DDBJ whole genome shotgun (WGS) entry which is preliminary data.</text>
</comment>
<name>A0A8J3ZLN7_9ACTN</name>
<gene>
    <name evidence="1" type="ORF">Voc01_010810</name>
</gene>
<reference evidence="1" key="1">
    <citation type="submission" date="2021-01" db="EMBL/GenBank/DDBJ databases">
        <title>Whole genome shotgun sequence of Virgisporangium ochraceum NBRC 16418.</title>
        <authorList>
            <person name="Komaki H."/>
            <person name="Tamura T."/>
        </authorList>
    </citation>
    <scope>NUCLEOTIDE SEQUENCE</scope>
    <source>
        <strain evidence="1">NBRC 16418</strain>
    </source>
</reference>
<dbReference type="PANTHER" id="PTHR30634">
    <property type="entry name" value="OUTER MEMBRANE LOLAB LIPOPROTEIN INSERTION APPARATUS"/>
    <property type="match status" value="1"/>
</dbReference>
<dbReference type="InterPro" id="IPR050458">
    <property type="entry name" value="LolB"/>
</dbReference>
<organism evidence="1 2">
    <name type="scientific">Virgisporangium ochraceum</name>
    <dbReference type="NCBI Taxonomy" id="65505"/>
    <lineage>
        <taxon>Bacteria</taxon>
        <taxon>Bacillati</taxon>
        <taxon>Actinomycetota</taxon>
        <taxon>Actinomycetes</taxon>
        <taxon>Micromonosporales</taxon>
        <taxon>Micromonosporaceae</taxon>
        <taxon>Virgisporangium</taxon>
    </lineage>
</organism>
<dbReference type="EMBL" id="BOPH01000016">
    <property type="protein sequence ID" value="GIJ66164.1"/>
    <property type="molecule type" value="Genomic_DNA"/>
</dbReference>